<dbReference type="InterPro" id="IPR036875">
    <property type="entry name" value="Znf_CCHC_sf"/>
</dbReference>
<keyword evidence="7 10" id="KW-0862">Zinc</keyword>
<keyword evidence="3 11" id="KW-0507">mRNA processing</keyword>
<dbReference type="EMBL" id="LSSM01007288">
    <property type="protein sequence ID" value="OMJ08774.1"/>
    <property type="molecule type" value="Genomic_DNA"/>
</dbReference>
<feature type="zinc finger region" description="C3H1-type" evidence="10">
    <location>
        <begin position="51"/>
        <end position="78"/>
    </location>
</feature>
<dbReference type="GO" id="GO:0008270">
    <property type="term" value="F:zinc ion binding"/>
    <property type="evidence" value="ECO:0007669"/>
    <property type="project" value="UniProtKB-KW"/>
</dbReference>
<name>A0A1R1X2D4_9FUNG</name>
<dbReference type="SMART" id="SM00343">
    <property type="entry name" value="ZnF_C2HC"/>
    <property type="match status" value="1"/>
</dbReference>
<keyword evidence="9 11" id="KW-0539">Nucleus</keyword>
<dbReference type="FunFam" id="4.10.1000.10:FF:000012">
    <property type="entry name" value="cleavage and polyadenylation specificity factor subunit 4"/>
    <property type="match status" value="1"/>
</dbReference>
<feature type="domain" description="C3H1-type" evidence="12">
    <location>
        <begin position="51"/>
        <end position="78"/>
    </location>
</feature>
<feature type="domain" description="C3H1-type" evidence="12">
    <location>
        <begin position="94"/>
        <end position="121"/>
    </location>
</feature>
<dbReference type="InterPro" id="IPR045348">
    <property type="entry name" value="CPSF4/Yth1"/>
</dbReference>
<keyword evidence="8 11" id="KW-0694">RNA-binding</keyword>
<proteinExistence type="inferred from homology"/>
<comment type="function">
    <text evidence="11">Component of the cleavage factor I (CF I) involved in pre-mRNA 3'-end processing.</text>
</comment>
<feature type="domain" description="CCHC-type" evidence="13">
    <location>
        <begin position="276"/>
        <end position="291"/>
    </location>
</feature>
<accession>A0A1R1X2D4</accession>
<dbReference type="PANTHER" id="PTHR23102:SF24">
    <property type="entry name" value="CLEAVAGE AND POLYADENYLATION SPECIFICITY FACTOR SUBUNIT 4"/>
    <property type="match status" value="1"/>
</dbReference>
<evidence type="ECO:0000256" key="1">
    <source>
        <dbReference type="ARBA" id="ARBA00004123"/>
    </source>
</evidence>
<feature type="domain" description="C3H1-type" evidence="12">
    <location>
        <begin position="180"/>
        <end position="202"/>
    </location>
</feature>
<dbReference type="GO" id="GO:0003723">
    <property type="term" value="F:RNA binding"/>
    <property type="evidence" value="ECO:0007669"/>
    <property type="project" value="UniProtKB-UniRule"/>
</dbReference>
<dbReference type="PROSITE" id="PS50158">
    <property type="entry name" value="ZF_CCHC"/>
    <property type="match status" value="1"/>
</dbReference>
<feature type="domain" description="C3H1-type" evidence="12">
    <location>
        <begin position="151"/>
        <end position="178"/>
    </location>
</feature>
<comment type="similarity">
    <text evidence="2 11">Belongs to the CPSF4/YTH1 family.</text>
</comment>
<sequence>MIPQRISVLDSNIAVNLLSFDFEDFVKNELSLNLANPLINNSNNPTKQKQPEPTGVCNFFLKGHCWKGNSCQYRHISQEEHNNERNSFKSKNFSERAVVCKHWLRGLCKKGDKCEFLHEYNLTKMPECWFYAKYGECGNSDECVYQHIDPDSRIKDCPWYSRGFCKNGPNCKRKHTRRIPCKHYLFGFCPLGNKCPLTHPSFDIPQMEPISFIDSSNNNDIRPNFFKSHNNPTNFNHQNPSNVSQNISSSIPQPNHFSQNNNNTFKNFRSLGEIMCYKCNEMGHYANHCPK</sequence>
<protein>
    <recommendedName>
        <fullName evidence="11">mRNA 3'-end-processing protein</fullName>
    </recommendedName>
</protein>
<reference evidence="15" key="1">
    <citation type="submission" date="2017-01" db="EMBL/GenBank/DDBJ databases">
        <authorList>
            <person name="Wang Y."/>
            <person name="White M."/>
            <person name="Kvist S."/>
            <person name="Moncalvo J.-M."/>
        </authorList>
    </citation>
    <scope>NUCLEOTIDE SEQUENCE [LARGE SCALE GENOMIC DNA]</scope>
    <source>
        <strain evidence="15">ID-206-W2</strain>
    </source>
</reference>
<keyword evidence="6 10" id="KW-0863">Zinc-finger</keyword>
<dbReference type="Proteomes" id="UP000187429">
    <property type="component" value="Unassembled WGS sequence"/>
</dbReference>
<feature type="zinc finger region" description="C3H1-type" evidence="10">
    <location>
        <begin position="122"/>
        <end position="150"/>
    </location>
</feature>
<keyword evidence="4 10" id="KW-0479">Metal-binding</keyword>
<evidence type="ECO:0000256" key="11">
    <source>
        <dbReference type="RuleBase" id="RU369008"/>
    </source>
</evidence>
<dbReference type="Gene3D" id="4.10.60.10">
    <property type="entry name" value="Zinc finger, CCHC-type"/>
    <property type="match status" value="1"/>
</dbReference>
<feature type="domain" description="C3H1-type" evidence="12">
    <location>
        <begin position="122"/>
        <end position="150"/>
    </location>
</feature>
<dbReference type="SMART" id="SM00356">
    <property type="entry name" value="ZnF_C3H1"/>
    <property type="match status" value="5"/>
</dbReference>
<evidence type="ECO:0000256" key="7">
    <source>
        <dbReference type="ARBA" id="ARBA00022833"/>
    </source>
</evidence>
<evidence type="ECO:0000256" key="2">
    <source>
        <dbReference type="ARBA" id="ARBA00008907"/>
    </source>
</evidence>
<evidence type="ECO:0000256" key="5">
    <source>
        <dbReference type="ARBA" id="ARBA00022737"/>
    </source>
</evidence>
<comment type="subcellular location">
    <subcellularLocation>
        <location evidence="1 11">Nucleus</location>
    </subcellularLocation>
</comment>
<comment type="caution">
    <text evidence="14">The sequence shown here is derived from an EMBL/GenBank/DDBJ whole genome shotgun (WGS) entry which is preliminary data.</text>
</comment>
<evidence type="ECO:0000256" key="4">
    <source>
        <dbReference type="ARBA" id="ARBA00022723"/>
    </source>
</evidence>
<dbReference type="InterPro" id="IPR000571">
    <property type="entry name" value="Znf_CCCH"/>
</dbReference>
<dbReference type="InterPro" id="IPR036855">
    <property type="entry name" value="Znf_CCCH_sf"/>
</dbReference>
<dbReference type="OrthoDB" id="1914176at2759"/>
<keyword evidence="5 11" id="KW-0677">Repeat</keyword>
<evidence type="ECO:0000256" key="9">
    <source>
        <dbReference type="ARBA" id="ARBA00023242"/>
    </source>
</evidence>
<evidence type="ECO:0000313" key="14">
    <source>
        <dbReference type="EMBL" id="OMJ08774.1"/>
    </source>
</evidence>
<dbReference type="GO" id="GO:0005634">
    <property type="term" value="C:nucleus"/>
    <property type="evidence" value="ECO:0007669"/>
    <property type="project" value="UniProtKB-SubCell"/>
</dbReference>
<evidence type="ECO:0000256" key="6">
    <source>
        <dbReference type="ARBA" id="ARBA00022771"/>
    </source>
</evidence>
<dbReference type="AlphaFoldDB" id="A0A1R1X2D4"/>
<dbReference type="SUPFAM" id="SSF57756">
    <property type="entry name" value="Retrovirus zinc finger-like domains"/>
    <property type="match status" value="1"/>
</dbReference>
<dbReference type="Pfam" id="PF14608">
    <property type="entry name" value="zf-CCCH_2"/>
    <property type="match status" value="2"/>
</dbReference>
<evidence type="ECO:0000259" key="13">
    <source>
        <dbReference type="PROSITE" id="PS50158"/>
    </source>
</evidence>
<feature type="zinc finger region" description="C3H1-type" evidence="10">
    <location>
        <begin position="94"/>
        <end position="121"/>
    </location>
</feature>
<evidence type="ECO:0000256" key="10">
    <source>
        <dbReference type="PROSITE-ProRule" id="PRU00723"/>
    </source>
</evidence>
<organism evidence="14 15">
    <name type="scientific">Smittium culicis</name>
    <dbReference type="NCBI Taxonomy" id="133412"/>
    <lineage>
        <taxon>Eukaryota</taxon>
        <taxon>Fungi</taxon>
        <taxon>Fungi incertae sedis</taxon>
        <taxon>Zoopagomycota</taxon>
        <taxon>Kickxellomycotina</taxon>
        <taxon>Harpellomycetes</taxon>
        <taxon>Harpellales</taxon>
        <taxon>Legeriomycetaceae</taxon>
        <taxon>Smittium</taxon>
    </lineage>
</organism>
<dbReference type="PROSITE" id="PS50103">
    <property type="entry name" value="ZF_C3H1"/>
    <property type="match status" value="5"/>
</dbReference>
<evidence type="ECO:0000313" key="15">
    <source>
        <dbReference type="Proteomes" id="UP000187429"/>
    </source>
</evidence>
<evidence type="ECO:0000256" key="8">
    <source>
        <dbReference type="ARBA" id="ARBA00022884"/>
    </source>
</evidence>
<dbReference type="Pfam" id="PF00098">
    <property type="entry name" value="zf-CCHC"/>
    <property type="match status" value="1"/>
</dbReference>
<dbReference type="SUPFAM" id="SSF90229">
    <property type="entry name" value="CCCH zinc finger"/>
    <property type="match status" value="2"/>
</dbReference>
<dbReference type="InterPro" id="IPR001878">
    <property type="entry name" value="Znf_CCHC"/>
</dbReference>
<dbReference type="Gene3D" id="4.10.1000.10">
    <property type="entry name" value="Zinc finger, CCCH-type"/>
    <property type="match status" value="3"/>
</dbReference>
<keyword evidence="15" id="KW-1185">Reference proteome</keyword>
<evidence type="ECO:0000256" key="3">
    <source>
        <dbReference type="ARBA" id="ARBA00022664"/>
    </source>
</evidence>
<gene>
    <name evidence="14" type="ORF">AYI69_g10936</name>
</gene>
<dbReference type="PANTHER" id="PTHR23102">
    <property type="entry name" value="CLEAVAGE AND POLYADENYLATION SPECIFICITY FACTOR SUBUNIT 4-RELATED"/>
    <property type="match status" value="1"/>
</dbReference>
<dbReference type="GO" id="GO:0031124">
    <property type="term" value="P:mRNA 3'-end processing"/>
    <property type="evidence" value="ECO:0007669"/>
    <property type="project" value="UniProtKB-UniRule"/>
</dbReference>
<feature type="zinc finger region" description="C3H1-type" evidence="10">
    <location>
        <begin position="151"/>
        <end position="178"/>
    </location>
</feature>
<feature type="zinc finger region" description="C3H1-type" evidence="10">
    <location>
        <begin position="180"/>
        <end position="202"/>
    </location>
</feature>
<evidence type="ECO:0000259" key="12">
    <source>
        <dbReference type="PROSITE" id="PS50103"/>
    </source>
</evidence>
<dbReference type="Pfam" id="PF18345">
    <property type="entry name" value="zf_CCCH_4"/>
    <property type="match status" value="1"/>
</dbReference>